<organism evidence="13 14">
    <name type="scientific">Scleroderma citrinum Foug A</name>
    <dbReference type="NCBI Taxonomy" id="1036808"/>
    <lineage>
        <taxon>Eukaryota</taxon>
        <taxon>Fungi</taxon>
        <taxon>Dikarya</taxon>
        <taxon>Basidiomycota</taxon>
        <taxon>Agaricomycotina</taxon>
        <taxon>Agaricomycetes</taxon>
        <taxon>Agaricomycetidae</taxon>
        <taxon>Boletales</taxon>
        <taxon>Sclerodermatineae</taxon>
        <taxon>Sclerodermataceae</taxon>
        <taxon>Scleroderma</taxon>
    </lineage>
</organism>
<evidence type="ECO:0000256" key="11">
    <source>
        <dbReference type="ARBA" id="ARBA00046340"/>
    </source>
</evidence>
<dbReference type="InParanoid" id="A0A0C3DWZ5"/>
<keyword evidence="3" id="KW-0964">Secreted</keyword>
<evidence type="ECO:0000256" key="8">
    <source>
        <dbReference type="ARBA" id="ARBA00023033"/>
    </source>
</evidence>
<dbReference type="AlphaFoldDB" id="A0A0C3DWZ5"/>
<evidence type="ECO:0000256" key="5">
    <source>
        <dbReference type="ARBA" id="ARBA00022729"/>
    </source>
</evidence>
<dbReference type="HOGENOM" id="CLU_1338212_0_0_1"/>
<dbReference type="EMBL" id="KN822062">
    <property type="protein sequence ID" value="KIM60441.1"/>
    <property type="molecule type" value="Genomic_DNA"/>
</dbReference>
<dbReference type="OrthoDB" id="2019572at2759"/>
<evidence type="ECO:0000256" key="2">
    <source>
        <dbReference type="ARBA" id="ARBA00004613"/>
    </source>
</evidence>
<dbReference type="GO" id="GO:0004497">
    <property type="term" value="F:monooxygenase activity"/>
    <property type="evidence" value="ECO:0007669"/>
    <property type="project" value="UniProtKB-KW"/>
</dbReference>
<dbReference type="GO" id="GO:0046872">
    <property type="term" value="F:metal ion binding"/>
    <property type="evidence" value="ECO:0007669"/>
    <property type="project" value="UniProtKB-KW"/>
</dbReference>
<evidence type="ECO:0000256" key="3">
    <source>
        <dbReference type="ARBA" id="ARBA00022525"/>
    </source>
</evidence>
<dbReference type="Proteomes" id="UP000053989">
    <property type="component" value="Unassembled WGS sequence"/>
</dbReference>
<keyword evidence="6" id="KW-0560">Oxidoreductase</keyword>
<evidence type="ECO:0000256" key="12">
    <source>
        <dbReference type="SAM" id="MobiDB-lite"/>
    </source>
</evidence>
<evidence type="ECO:0000313" key="13">
    <source>
        <dbReference type="EMBL" id="KIM60441.1"/>
    </source>
</evidence>
<evidence type="ECO:0000256" key="10">
    <source>
        <dbReference type="ARBA" id="ARBA00023180"/>
    </source>
</evidence>
<proteinExistence type="inferred from homology"/>
<evidence type="ECO:0000313" key="14">
    <source>
        <dbReference type="Proteomes" id="UP000053989"/>
    </source>
</evidence>
<keyword evidence="5" id="KW-0732">Signal</keyword>
<evidence type="ECO:0000256" key="7">
    <source>
        <dbReference type="ARBA" id="ARBA00023008"/>
    </source>
</evidence>
<keyword evidence="8" id="KW-0503">Monooxygenase</keyword>
<evidence type="ECO:0000256" key="1">
    <source>
        <dbReference type="ARBA" id="ARBA00001973"/>
    </source>
</evidence>
<dbReference type="STRING" id="1036808.A0A0C3DWZ5"/>
<comment type="cofactor">
    <cofactor evidence="1">
        <name>Cu(2+)</name>
        <dbReference type="ChEBI" id="CHEBI:29036"/>
    </cofactor>
</comment>
<keyword evidence="7" id="KW-0186">Copper</keyword>
<keyword evidence="4" id="KW-0479">Metal-binding</keyword>
<reference evidence="13 14" key="1">
    <citation type="submission" date="2014-04" db="EMBL/GenBank/DDBJ databases">
        <authorList>
            <consortium name="DOE Joint Genome Institute"/>
            <person name="Kuo A."/>
            <person name="Kohler A."/>
            <person name="Nagy L.G."/>
            <person name="Floudas D."/>
            <person name="Copeland A."/>
            <person name="Barry K.W."/>
            <person name="Cichocki N."/>
            <person name="Veneault-Fourrey C."/>
            <person name="LaButti K."/>
            <person name="Lindquist E.A."/>
            <person name="Lipzen A."/>
            <person name="Lundell T."/>
            <person name="Morin E."/>
            <person name="Murat C."/>
            <person name="Sun H."/>
            <person name="Tunlid A."/>
            <person name="Henrissat B."/>
            <person name="Grigoriev I.V."/>
            <person name="Hibbett D.S."/>
            <person name="Martin F."/>
            <person name="Nordberg H.P."/>
            <person name="Cantor M.N."/>
            <person name="Hua S.X."/>
        </authorList>
    </citation>
    <scope>NUCLEOTIDE SEQUENCE [LARGE SCALE GENOMIC DNA]</scope>
    <source>
        <strain evidence="13 14">Foug A</strain>
    </source>
</reference>
<dbReference type="Pfam" id="PF22810">
    <property type="entry name" value="LPMO_AA14"/>
    <property type="match status" value="1"/>
</dbReference>
<keyword evidence="14" id="KW-1185">Reference proteome</keyword>
<accession>A0A0C3DWZ5</accession>
<dbReference type="InterPro" id="IPR054497">
    <property type="entry name" value="LPMO_AA14"/>
</dbReference>
<dbReference type="GO" id="GO:0005576">
    <property type="term" value="C:extracellular region"/>
    <property type="evidence" value="ECO:0007669"/>
    <property type="project" value="UniProtKB-SubCell"/>
</dbReference>
<evidence type="ECO:0000256" key="9">
    <source>
        <dbReference type="ARBA" id="ARBA00023157"/>
    </source>
</evidence>
<keyword evidence="9" id="KW-1015">Disulfide bond</keyword>
<comment type="subcellular location">
    <subcellularLocation>
        <location evidence="2">Secreted</location>
    </subcellularLocation>
</comment>
<reference evidence="14" key="2">
    <citation type="submission" date="2015-01" db="EMBL/GenBank/DDBJ databases">
        <title>Evolutionary Origins and Diversification of the Mycorrhizal Mutualists.</title>
        <authorList>
            <consortium name="DOE Joint Genome Institute"/>
            <consortium name="Mycorrhizal Genomics Consortium"/>
            <person name="Kohler A."/>
            <person name="Kuo A."/>
            <person name="Nagy L.G."/>
            <person name="Floudas D."/>
            <person name="Copeland A."/>
            <person name="Barry K.W."/>
            <person name="Cichocki N."/>
            <person name="Veneault-Fourrey C."/>
            <person name="LaButti K."/>
            <person name="Lindquist E.A."/>
            <person name="Lipzen A."/>
            <person name="Lundell T."/>
            <person name="Morin E."/>
            <person name="Murat C."/>
            <person name="Riley R."/>
            <person name="Ohm R."/>
            <person name="Sun H."/>
            <person name="Tunlid A."/>
            <person name="Henrissat B."/>
            <person name="Grigoriev I.V."/>
            <person name="Hibbett D.S."/>
            <person name="Martin F."/>
        </authorList>
    </citation>
    <scope>NUCLEOTIDE SEQUENCE [LARGE SCALE GENOMIC DNA]</scope>
    <source>
        <strain evidence="14">Foug A</strain>
    </source>
</reference>
<evidence type="ECO:0000256" key="4">
    <source>
        <dbReference type="ARBA" id="ARBA00022723"/>
    </source>
</evidence>
<feature type="region of interest" description="Disordered" evidence="12">
    <location>
        <begin position="58"/>
        <end position="87"/>
    </location>
</feature>
<keyword evidence="10" id="KW-0325">Glycoprotein</keyword>
<comment type="similarity">
    <text evidence="11">Belongs to the polysaccharide monooxygenase AA14 family.</text>
</comment>
<gene>
    <name evidence="13" type="ORF">SCLCIDRAFT_1216876</name>
</gene>
<sequence length="205" mass="22897">MTTYDVPDAMQVCPEDGCTCALPLSVWVNTNELYRCVRWVDVSELLRDPKMYTDGFRSKARSAKSTTPVGTPKLPMRCEDDQSKGVHGPKQMIWNQLERTNIEVERGDLSGSQKSQAWVQFQVVQVPRTIFSSSAEGWYTSIDGTGLLSDLGFDLQSTPVGCFTEAIRSSWIYVIFPFSRPGAVADSHIPHAFTPSPFTFMVLCI</sequence>
<name>A0A0C3DWZ5_9AGAM</name>
<protein>
    <submittedName>
        <fullName evidence="13">Uncharacterized protein</fullName>
    </submittedName>
</protein>
<evidence type="ECO:0000256" key="6">
    <source>
        <dbReference type="ARBA" id="ARBA00023002"/>
    </source>
</evidence>